<dbReference type="eggNOG" id="KOG0014">
    <property type="taxonomic scope" value="Eukaryota"/>
</dbReference>
<evidence type="ECO:0000256" key="5">
    <source>
        <dbReference type="ARBA" id="ARBA00023242"/>
    </source>
</evidence>
<protein>
    <recommendedName>
        <fullName evidence="6">MADS-box domain-containing protein</fullName>
    </recommendedName>
</protein>
<organism evidence="7 8">
    <name type="scientific">Capsella rubella</name>
    <dbReference type="NCBI Taxonomy" id="81985"/>
    <lineage>
        <taxon>Eukaryota</taxon>
        <taxon>Viridiplantae</taxon>
        <taxon>Streptophyta</taxon>
        <taxon>Embryophyta</taxon>
        <taxon>Tracheophyta</taxon>
        <taxon>Spermatophyta</taxon>
        <taxon>Magnoliopsida</taxon>
        <taxon>eudicotyledons</taxon>
        <taxon>Gunneridae</taxon>
        <taxon>Pentapetalae</taxon>
        <taxon>rosids</taxon>
        <taxon>malvids</taxon>
        <taxon>Brassicales</taxon>
        <taxon>Brassicaceae</taxon>
        <taxon>Camelineae</taxon>
        <taxon>Capsella</taxon>
    </lineage>
</organism>
<dbReference type="PROSITE" id="PS50066">
    <property type="entry name" value="MADS_BOX_2"/>
    <property type="match status" value="1"/>
</dbReference>
<dbReference type="InterPro" id="IPR036879">
    <property type="entry name" value="TF_MADSbox_sf"/>
</dbReference>
<dbReference type="GO" id="GO:0000981">
    <property type="term" value="F:DNA-binding transcription factor activity, RNA polymerase II-specific"/>
    <property type="evidence" value="ECO:0007669"/>
    <property type="project" value="InterPro"/>
</dbReference>
<dbReference type="InterPro" id="IPR002100">
    <property type="entry name" value="TF_MADSbox"/>
</dbReference>
<name>R0GDK7_9BRAS</name>
<dbReference type="KEGG" id="crb:17875871"/>
<dbReference type="SMART" id="SM00432">
    <property type="entry name" value="MADS"/>
    <property type="match status" value="1"/>
</dbReference>
<dbReference type="PANTHER" id="PTHR11945">
    <property type="entry name" value="MADS BOX PROTEIN"/>
    <property type="match status" value="1"/>
</dbReference>
<evidence type="ECO:0000313" key="7">
    <source>
        <dbReference type="EMBL" id="EOA14799.1"/>
    </source>
</evidence>
<reference evidence="8" key="1">
    <citation type="journal article" date="2013" name="Nat. Genet.">
        <title>The Capsella rubella genome and the genomic consequences of rapid mating system evolution.</title>
        <authorList>
            <person name="Slotte T."/>
            <person name="Hazzouri K.M."/>
            <person name="Agren J.A."/>
            <person name="Koenig D."/>
            <person name="Maumus F."/>
            <person name="Guo Y.L."/>
            <person name="Steige K."/>
            <person name="Platts A.E."/>
            <person name="Escobar J.S."/>
            <person name="Newman L.K."/>
            <person name="Wang W."/>
            <person name="Mandakova T."/>
            <person name="Vello E."/>
            <person name="Smith L.M."/>
            <person name="Henz S.R."/>
            <person name="Steffen J."/>
            <person name="Takuno S."/>
            <person name="Brandvain Y."/>
            <person name="Coop G."/>
            <person name="Andolfatto P."/>
            <person name="Hu T.T."/>
            <person name="Blanchette M."/>
            <person name="Clark R.M."/>
            <person name="Quesneville H."/>
            <person name="Nordborg M."/>
            <person name="Gaut B.S."/>
            <person name="Lysak M.A."/>
            <person name="Jenkins J."/>
            <person name="Grimwood J."/>
            <person name="Chapman J."/>
            <person name="Prochnik S."/>
            <person name="Shu S."/>
            <person name="Rokhsar D."/>
            <person name="Schmutz J."/>
            <person name="Weigel D."/>
            <person name="Wright S.I."/>
        </authorList>
    </citation>
    <scope>NUCLEOTIDE SEQUENCE [LARGE SCALE GENOMIC DNA]</scope>
    <source>
        <strain evidence="8">cv. Monte Gargano</strain>
    </source>
</reference>
<evidence type="ECO:0000259" key="6">
    <source>
        <dbReference type="PROSITE" id="PS50066"/>
    </source>
</evidence>
<feature type="domain" description="MADS-box" evidence="6">
    <location>
        <begin position="5"/>
        <end position="50"/>
    </location>
</feature>
<evidence type="ECO:0000256" key="2">
    <source>
        <dbReference type="ARBA" id="ARBA00023015"/>
    </source>
</evidence>
<evidence type="ECO:0000313" key="8">
    <source>
        <dbReference type="Proteomes" id="UP000029121"/>
    </source>
</evidence>
<dbReference type="OrthoDB" id="1084255at2759"/>
<dbReference type="PANTHER" id="PTHR11945:SF702">
    <property type="entry name" value="AGAMOUS-LIKE 83-RELATED"/>
    <property type="match status" value="1"/>
</dbReference>
<dbReference type="AlphaFoldDB" id="R0GDK7"/>
<dbReference type="CDD" id="cd00266">
    <property type="entry name" value="MADS_SRF_like"/>
    <property type="match status" value="1"/>
</dbReference>
<keyword evidence="2" id="KW-0805">Transcription regulation</keyword>
<proteinExistence type="predicted"/>
<dbReference type="Proteomes" id="UP000029121">
    <property type="component" value="Unassembled WGS sequence"/>
</dbReference>
<accession>R0GDK7</accession>
<evidence type="ECO:0000256" key="4">
    <source>
        <dbReference type="ARBA" id="ARBA00023163"/>
    </source>
</evidence>
<keyword evidence="5" id="KW-0539">Nucleus</keyword>
<dbReference type="GO" id="GO:0046983">
    <property type="term" value="F:protein dimerization activity"/>
    <property type="evidence" value="ECO:0007669"/>
    <property type="project" value="InterPro"/>
</dbReference>
<dbReference type="Gene3D" id="3.40.1810.10">
    <property type="entry name" value="Transcription factor, MADS-box"/>
    <property type="match status" value="1"/>
</dbReference>
<comment type="subcellular location">
    <subcellularLocation>
        <location evidence="1">Nucleus</location>
    </subcellularLocation>
</comment>
<sequence>MVKRGTKTKIAIKTITKKSSIGPAFSKRREGLYSKAAQLCLLSGAQVAVLATPLSSESNVSFYSFGHSSVDGVVSAFLSGQRPVSVPSLDDDKEMREDVGICLTRKNLGLGFWWQNESVVRSENPQEISKAIDSMWTLLSNLKELRAEEAFFSNHEDLKNNNEKSGVVLDRVTQEPDQTLTHLQSPICCIVPDQSTSPDDSLIADTAFTDDSPADINEITEEQDQILALCESFCVTDNNNNNKGSTEVSLDYNQELGIDQLIDFDTEFESSLDDWFSNNTHQEKETTASVLTNSESGYDDNVLMKTMNPNLFSEFEALQDGNLMLEMFG</sequence>
<evidence type="ECO:0000256" key="1">
    <source>
        <dbReference type="ARBA" id="ARBA00004123"/>
    </source>
</evidence>
<gene>
    <name evidence="7" type="ORF">CARUB_v10028105mg</name>
</gene>
<dbReference type="EMBL" id="KB870812">
    <property type="protein sequence ID" value="EOA14799.1"/>
    <property type="molecule type" value="Genomic_DNA"/>
</dbReference>
<evidence type="ECO:0000256" key="3">
    <source>
        <dbReference type="ARBA" id="ARBA00023125"/>
    </source>
</evidence>
<dbReference type="SUPFAM" id="SSF55455">
    <property type="entry name" value="SRF-like"/>
    <property type="match status" value="1"/>
</dbReference>
<dbReference type="GO" id="GO:0000978">
    <property type="term" value="F:RNA polymerase II cis-regulatory region sequence-specific DNA binding"/>
    <property type="evidence" value="ECO:0007669"/>
    <property type="project" value="TreeGrafter"/>
</dbReference>
<keyword evidence="4" id="KW-0804">Transcription</keyword>
<dbReference type="GO" id="GO:0005634">
    <property type="term" value="C:nucleus"/>
    <property type="evidence" value="ECO:0007669"/>
    <property type="project" value="UniProtKB-SubCell"/>
</dbReference>
<keyword evidence="8" id="KW-1185">Reference proteome</keyword>
<dbReference type="InterPro" id="IPR033897">
    <property type="entry name" value="SRF-like_MADS-box"/>
</dbReference>
<keyword evidence="3" id="KW-0238">DNA-binding</keyword>
<dbReference type="GO" id="GO:0045944">
    <property type="term" value="P:positive regulation of transcription by RNA polymerase II"/>
    <property type="evidence" value="ECO:0007669"/>
    <property type="project" value="InterPro"/>
</dbReference>
<dbReference type="Pfam" id="PF00319">
    <property type="entry name" value="SRF-TF"/>
    <property type="match status" value="1"/>
</dbReference>